<dbReference type="Gene3D" id="3.40.50.150">
    <property type="entry name" value="Vaccinia Virus protein VP39"/>
    <property type="match status" value="2"/>
</dbReference>
<dbReference type="EMBL" id="DRXE01000031">
    <property type="protein sequence ID" value="HHM67266.1"/>
    <property type="molecule type" value="Genomic_DNA"/>
</dbReference>
<dbReference type="Pfam" id="PF06634">
    <property type="entry name" value="DUF1156"/>
    <property type="match status" value="1"/>
</dbReference>
<gene>
    <name evidence="2" type="ORF">ENM28_00810</name>
</gene>
<dbReference type="AlphaFoldDB" id="A0A7C5RDS0"/>
<evidence type="ECO:0000259" key="1">
    <source>
        <dbReference type="Pfam" id="PF06634"/>
    </source>
</evidence>
<dbReference type="SUPFAM" id="SSF53335">
    <property type="entry name" value="S-adenosyl-L-methionine-dependent methyltransferases"/>
    <property type="match status" value="2"/>
</dbReference>
<accession>A0A7C5RDS0</accession>
<reference evidence="2" key="1">
    <citation type="journal article" date="2020" name="mSystems">
        <title>Genome- and Community-Level Interaction Insights into Carbon Utilization and Element Cycling Functions of Hydrothermarchaeota in Hydrothermal Sediment.</title>
        <authorList>
            <person name="Zhou Z."/>
            <person name="Liu Y."/>
            <person name="Xu W."/>
            <person name="Pan J."/>
            <person name="Luo Z.H."/>
            <person name="Li M."/>
        </authorList>
    </citation>
    <scope>NUCLEOTIDE SEQUENCE [LARGE SCALE GENOMIC DNA]</scope>
    <source>
        <strain evidence="2">SpSt-1071</strain>
    </source>
</reference>
<name>A0A7C5RDS0_9DEIN</name>
<comment type="caution">
    <text evidence="2">The sequence shown here is derived from an EMBL/GenBank/DDBJ whole genome shotgun (WGS) entry which is preliminary data.</text>
</comment>
<organism evidence="2">
    <name type="scientific">Thermus caliditerrae</name>
    <dbReference type="NCBI Taxonomy" id="1330700"/>
    <lineage>
        <taxon>Bacteria</taxon>
        <taxon>Thermotogati</taxon>
        <taxon>Deinococcota</taxon>
        <taxon>Deinococci</taxon>
        <taxon>Thermales</taxon>
        <taxon>Thermaceae</taxon>
        <taxon>Thermus</taxon>
    </lineage>
</organism>
<feature type="domain" description="DUF1156" evidence="1">
    <location>
        <begin position="17"/>
        <end position="73"/>
    </location>
</feature>
<evidence type="ECO:0000313" key="2">
    <source>
        <dbReference type="EMBL" id="HHM67266.1"/>
    </source>
</evidence>
<protein>
    <submittedName>
        <fullName evidence="2">DUF1156 domain-containing protein</fullName>
    </submittedName>
</protein>
<sequence length="972" mass="108661">MLHAIKGVRRLIETDEMPIRRISEHARKDQNIRKGHLHSLHVWWATRPLAASRAVLMATLLPDPADERCPESFRRAAREALRPFRGRDLSNPLTLRRALLNFIADFADWENGHNPLYVQTARRLVAAGHPEGLPLVVDPFAGIGSIPFEALRIGAEAFAGDLNPVAVLLNKVALEYLPRYGHRLAEAVRKWGAWVREEAIRELRPFYPLEPDGGEPLAYLWARTIRCEGPGCGAEVPLVGLLWLSRRENRRVALRYRGVQEPEGGGRVEFEIFQPKSEAEVQPPIVKRFAATCPVCGYTTPYARVREQIRARRGGTRDARLIAVITLRPDGTRGFRLATEADLEAARRAAEELARREAENAGPLPLVPDEPLPPEGALGFRVNLWGMETWGDLFTPRQALALATFARLVQEADEQVLAETGDPHFARAVATCLAVVVSNMSHYNAGLSYHHPFYGMRSSFGGNGFPMKADFAEANPLMPKLVGGFEYALEQVAQVLEREGGQGFRPGTVRQGSATAVPLPDASVPYVVTDPPYYDAVPYASLSDFCYVWLRRMLYDLHPDLFRLPLTPKSEECIMDPGPPPPGEPEKTKEFFESTMQQALAEARRVLRPDGLAVVLFAHKGTAGWEALVNALVQAGWTVTASWPIETERGARMRAKNSAVLASSVFLVCRPQPQDAGVGEWRDVLAEMNRKVAAWLPKLEQQGIHGADAIFACIGPALEVYSRYERVETAAGEVIPLGNQDGRRGYLSYVWEAVAREALRMIFPEADPQGFEEDARVTALWLWTLLARKNGAQAMIAEEEEEEPEEAAETPKAKGWSLPYDDARLILQALGVDEAKLRRPGGILEIKGNTARLRSVMERRRDLLGEPREAVPEKPRRRKRQGALFEELEEPPPLEAFTLEPGRTLLDRLHQAMLLFAEGHTEALRRFLVEEGYGRDPQFWRLADALSRLYPASSREKRLVDGLIARRKTWGL</sequence>
<dbReference type="InterPro" id="IPR029063">
    <property type="entry name" value="SAM-dependent_MTases_sf"/>
</dbReference>
<proteinExistence type="predicted"/>
<dbReference type="InterPro" id="IPR009537">
    <property type="entry name" value="DUF1156"/>
</dbReference>